<dbReference type="GeneID" id="61455142"/>
<evidence type="ECO:0000313" key="5">
    <source>
        <dbReference type="Proteomes" id="UP001155820"/>
    </source>
</evidence>
<evidence type="ECO:0000313" key="3">
    <source>
        <dbReference type="EMBL" id="QIX20887.1"/>
    </source>
</evidence>
<dbReference type="AlphaFoldDB" id="A0A6H0ZLF7"/>
<dbReference type="SMART" id="SM00986">
    <property type="entry name" value="UDG"/>
    <property type="match status" value="1"/>
</dbReference>
<dbReference type="Proteomes" id="UP001155820">
    <property type="component" value="Unassembled WGS sequence"/>
</dbReference>
<evidence type="ECO:0000313" key="2">
    <source>
        <dbReference type="EMBL" id="NRF23085.1"/>
    </source>
</evidence>
<keyword evidence="5" id="KW-1185">Reference proteome</keyword>
<dbReference type="EMBL" id="JABRWM010000006">
    <property type="protein sequence ID" value="NRF23085.1"/>
    <property type="molecule type" value="Genomic_DNA"/>
</dbReference>
<dbReference type="RefSeq" id="WP_162699433.1">
    <property type="nucleotide sequence ID" value="NZ_CP050898.1"/>
</dbReference>
<organism evidence="3 4">
    <name type="scientific">Agrobacterium pusense</name>
    <dbReference type="NCBI Taxonomy" id="648995"/>
    <lineage>
        <taxon>Bacteria</taxon>
        <taxon>Pseudomonadati</taxon>
        <taxon>Pseudomonadota</taxon>
        <taxon>Alphaproteobacteria</taxon>
        <taxon>Hyphomicrobiales</taxon>
        <taxon>Rhizobiaceae</taxon>
        <taxon>Rhizobium/Agrobacterium group</taxon>
        <taxon>Agrobacterium</taxon>
    </lineage>
</organism>
<reference evidence="2" key="1">
    <citation type="submission" date="2019-07" db="EMBL/GenBank/DDBJ databases">
        <title>FDA dAtabase for Regulatory Grade micrObial Sequences (FDA-ARGOS): Supporting development and validation of Infectious Disease Dx tests.</title>
        <authorList>
            <person name="Bachman M."/>
            <person name="Young C."/>
            <person name="Tallon L."/>
            <person name="Sadzewicz L."/>
            <person name="Vavikolanu K."/>
            <person name="Mehta A."/>
            <person name="Aluvathingal J."/>
            <person name="Nadendla S."/>
            <person name="Nandy P."/>
            <person name="Geyer C."/>
            <person name="Yan Y."/>
            <person name="Sichtig H."/>
        </authorList>
    </citation>
    <scope>NUCLEOTIDE SEQUENCE</scope>
    <source>
        <strain evidence="2">FDAARGOS_618</strain>
    </source>
</reference>
<dbReference type="SMART" id="SM00987">
    <property type="entry name" value="UreE_C"/>
    <property type="match status" value="1"/>
</dbReference>
<sequence>MAEGERVGPVHDDGLDGLRGEIARCRLCRDMPLKGMADRLPHEPRPVVVMSARARILIAGQAPGLRVHETGLPFNDASGDRLRQWLNVDRETFYDPDRFAIVPMGFCFPGYDDKGSDLPPRRECAPHWRTRVMAAMPQVELILAIGQYAQAFHLGERRCKTMTETVQNWRSYLHANSGPGILPLPHPSWRNTGWLKKNPWFTEELLPVLRQHVEMRLW</sequence>
<proteinExistence type="predicted"/>
<dbReference type="Pfam" id="PF03167">
    <property type="entry name" value="UDG"/>
    <property type="match status" value="1"/>
</dbReference>
<dbReference type="Proteomes" id="UP000500870">
    <property type="component" value="Chromosome 1"/>
</dbReference>
<name>A0A6H0ZLF7_9HYPH</name>
<accession>A0A6H0ZLF7</accession>
<reference evidence="3 4" key="2">
    <citation type="submission" date="2020-04" db="EMBL/GenBank/DDBJ databases">
        <title>FDA dAtabase for Regulatory Grade micrObial Sequences (FDA-ARGOS): Supporting development and validation of Infectious Disease Dx tests.</title>
        <authorList>
            <person name="Sciortino C."/>
            <person name="Tallon L."/>
            <person name="Sadzewicz L."/>
            <person name="Vavikolanu K."/>
            <person name="Mehta A."/>
            <person name="Aluvathingal J."/>
            <person name="Nadendla S."/>
            <person name="Nandy P."/>
            <person name="Geyer C."/>
            <person name="Yan Y."/>
            <person name="Sichtig H."/>
        </authorList>
    </citation>
    <scope>NUCLEOTIDE SEQUENCE [LARGE SCALE GENOMIC DNA]</scope>
    <source>
        <strain evidence="3 4">FDAARGOS_633</strain>
    </source>
</reference>
<dbReference type="SUPFAM" id="SSF52141">
    <property type="entry name" value="Uracil-DNA glycosylase-like"/>
    <property type="match status" value="1"/>
</dbReference>
<dbReference type="CDD" id="cd10033">
    <property type="entry name" value="UDG_like"/>
    <property type="match status" value="1"/>
</dbReference>
<dbReference type="InterPro" id="IPR005122">
    <property type="entry name" value="Uracil-DNA_glycosylase-like"/>
</dbReference>
<dbReference type="InterPro" id="IPR036895">
    <property type="entry name" value="Uracil-DNA_glycosylase-like_sf"/>
</dbReference>
<protein>
    <submittedName>
        <fullName evidence="3">Uracil-DNA glycosylase family protein</fullName>
    </submittedName>
</protein>
<evidence type="ECO:0000313" key="4">
    <source>
        <dbReference type="Proteomes" id="UP000500870"/>
    </source>
</evidence>
<dbReference type="Gene3D" id="3.40.470.10">
    <property type="entry name" value="Uracil-DNA glycosylase-like domain"/>
    <property type="match status" value="1"/>
</dbReference>
<dbReference type="PANTHER" id="PTHR42160:SF1">
    <property type="entry name" value="URACIL-DNA GLYCOSYLASE SUPERFAMILY PROTEIN"/>
    <property type="match status" value="1"/>
</dbReference>
<feature type="domain" description="Uracil-DNA glycosylase-like" evidence="1">
    <location>
        <begin position="47"/>
        <end position="210"/>
    </location>
</feature>
<dbReference type="InterPro" id="IPR047124">
    <property type="entry name" value="HI_0220.2"/>
</dbReference>
<dbReference type="PANTHER" id="PTHR42160">
    <property type="entry name" value="URACIL-DNA GLYCOSYLASE SUPERFAMILY PROTEIN"/>
    <property type="match status" value="1"/>
</dbReference>
<evidence type="ECO:0000259" key="1">
    <source>
        <dbReference type="SMART" id="SM00986"/>
    </source>
</evidence>
<dbReference type="EMBL" id="CP050898">
    <property type="protein sequence ID" value="QIX20887.1"/>
    <property type="molecule type" value="Genomic_DNA"/>
</dbReference>
<gene>
    <name evidence="2" type="ORF">FOB26_28950</name>
    <name evidence="3" type="ORF">FOB41_06955</name>
</gene>